<dbReference type="PANTHER" id="PTHR12128:SF19">
    <property type="entry name" value="5-DEHYDRO-4-DEOXYGLUCARATE DEHYDRATASE 2-RELATED"/>
    <property type="match status" value="1"/>
</dbReference>
<reference evidence="9 10" key="1">
    <citation type="submission" date="2018-11" db="EMBL/GenBank/DDBJ databases">
        <title>Sequencing the genomes of 1000 actinobacteria strains.</title>
        <authorList>
            <person name="Klenk H.-P."/>
        </authorList>
    </citation>
    <scope>NUCLEOTIDE SEQUENCE [LARGE SCALE GENOMIC DNA]</scope>
    <source>
        <strain evidence="9 10">DSM 14012</strain>
    </source>
</reference>
<dbReference type="GO" id="GO:0008840">
    <property type="term" value="F:4-hydroxy-tetrahydrodipicolinate synthase activity"/>
    <property type="evidence" value="ECO:0007669"/>
    <property type="project" value="TreeGrafter"/>
</dbReference>
<dbReference type="Pfam" id="PF00701">
    <property type="entry name" value="DHDPS"/>
    <property type="match status" value="1"/>
</dbReference>
<accession>A0A3N2C5U0</accession>
<keyword evidence="10" id="KW-1185">Reference proteome</keyword>
<keyword evidence="4 5" id="KW-0456">Lyase</keyword>
<dbReference type="EC" id="4.2.1.41" evidence="5"/>
<dbReference type="PIRSF" id="PIRSF001365">
    <property type="entry name" value="DHDPS"/>
    <property type="match status" value="1"/>
</dbReference>
<dbReference type="GO" id="GO:0042838">
    <property type="term" value="P:D-glucarate catabolic process"/>
    <property type="evidence" value="ECO:0007669"/>
    <property type="project" value="UniProtKB-UniRule"/>
</dbReference>
<evidence type="ECO:0000256" key="2">
    <source>
        <dbReference type="ARBA" id="ARBA00004983"/>
    </source>
</evidence>
<dbReference type="InterPro" id="IPR013785">
    <property type="entry name" value="Aldolase_TIM"/>
</dbReference>
<comment type="pathway">
    <text evidence="2 5">Carbohydrate acid metabolism; D-glucarate degradation; 2,5-dioxopentanoate from D-glucarate: step 2/2.</text>
</comment>
<dbReference type="UniPathway" id="UPA00564">
    <property type="reaction ID" value="UER00628"/>
</dbReference>
<feature type="active site" description="Proton donor/acceptor" evidence="7">
    <location>
        <position position="137"/>
    </location>
</feature>
<comment type="caution">
    <text evidence="9">The sequence shown here is derived from an EMBL/GenBank/DDBJ whole genome shotgun (WGS) entry which is preliminary data.</text>
</comment>
<evidence type="ECO:0000256" key="7">
    <source>
        <dbReference type="PIRSR" id="PIRSR001365-1"/>
    </source>
</evidence>
<dbReference type="Proteomes" id="UP000266915">
    <property type="component" value="Unassembled WGS sequence"/>
</dbReference>
<evidence type="ECO:0000313" key="9">
    <source>
        <dbReference type="EMBL" id="ROR82800.1"/>
    </source>
</evidence>
<gene>
    <name evidence="9" type="ORF">EDD42_2896</name>
</gene>
<organism evidence="9 10">
    <name type="scientific">Plantibacter flavus</name>
    <dbReference type="NCBI Taxonomy" id="150123"/>
    <lineage>
        <taxon>Bacteria</taxon>
        <taxon>Bacillati</taxon>
        <taxon>Actinomycetota</taxon>
        <taxon>Actinomycetes</taxon>
        <taxon>Micrococcales</taxon>
        <taxon>Microbacteriaceae</taxon>
        <taxon>Plantibacter</taxon>
    </lineage>
</organism>
<dbReference type="AlphaFoldDB" id="A0A3N2C5U0"/>
<feature type="active site" description="Schiff-base intermediate with substrate" evidence="7">
    <location>
        <position position="162"/>
    </location>
</feature>
<sequence length="313" mass="32984">MPAPLAFDGVLYFPITPFDAAGEVDLGLLGTHLESRLEHRPGGVFPACGTGELHAMSPSEAARVVRRTVEVVDGAVPVIGGAGGGVATAKELAVAAEEAGADAILLMPPYLVSGPAAGLQAYVEDVLSATSLPAIVYHRNNARYTTATMRHLARNPQVVGFKDGVGDVAAAQDIVLAVHEEGRCDFAFFNGLLTAELTQAAYRGIGIPLYSSAVFAMLPELATLFYRAYTEHDEPLRERLLRDFYRPLVALRDETPGFAVSLIKAGVRLGGLPVGSVRSPFVDPTPEQTDRLDALLATGADLVAEHATLAAGR</sequence>
<dbReference type="InterPro" id="IPR017655">
    <property type="entry name" value="Dehydro-deoxyglucarate_dehyd"/>
</dbReference>
<dbReference type="EMBL" id="RKHL01000001">
    <property type="protein sequence ID" value="ROR82800.1"/>
    <property type="molecule type" value="Genomic_DNA"/>
</dbReference>
<evidence type="ECO:0000256" key="1">
    <source>
        <dbReference type="ARBA" id="ARBA00001446"/>
    </source>
</evidence>
<dbReference type="HAMAP" id="MF_00694">
    <property type="entry name" value="KDGDH"/>
    <property type="match status" value="1"/>
</dbReference>
<protein>
    <recommendedName>
        <fullName evidence="5">Probable 5-dehydro-4-deoxyglucarate dehydratase</fullName>
        <ecNumber evidence="5">4.2.1.41</ecNumber>
    </recommendedName>
    <alternativeName>
        <fullName evidence="5">5-keto-4-deoxy-glucarate dehydratase</fullName>
        <shortName evidence="5">KDGDH</shortName>
    </alternativeName>
</protein>
<comment type="similarity">
    <text evidence="3 5 6">Belongs to the DapA family.</text>
</comment>
<feature type="binding site" evidence="8">
    <location>
        <position position="50"/>
    </location>
    <ligand>
        <name>pyruvate</name>
        <dbReference type="ChEBI" id="CHEBI:15361"/>
    </ligand>
</feature>
<dbReference type="SUPFAM" id="SSF51569">
    <property type="entry name" value="Aldolase"/>
    <property type="match status" value="1"/>
</dbReference>
<comment type="catalytic activity">
    <reaction evidence="1 5">
        <text>5-dehydro-4-deoxy-D-glucarate + H(+) = 2,5-dioxopentanoate + CO2 + H2O</text>
        <dbReference type="Rhea" id="RHEA:24608"/>
        <dbReference type="ChEBI" id="CHEBI:15377"/>
        <dbReference type="ChEBI" id="CHEBI:15378"/>
        <dbReference type="ChEBI" id="CHEBI:16526"/>
        <dbReference type="ChEBI" id="CHEBI:42819"/>
        <dbReference type="ChEBI" id="CHEBI:58136"/>
        <dbReference type="EC" id="4.2.1.41"/>
    </reaction>
</comment>
<evidence type="ECO:0000256" key="4">
    <source>
        <dbReference type="ARBA" id="ARBA00023239"/>
    </source>
</evidence>
<evidence type="ECO:0000256" key="3">
    <source>
        <dbReference type="ARBA" id="ARBA00007592"/>
    </source>
</evidence>
<evidence type="ECO:0000256" key="6">
    <source>
        <dbReference type="PIRNR" id="PIRNR001365"/>
    </source>
</evidence>
<dbReference type="Gene3D" id="3.20.20.70">
    <property type="entry name" value="Aldolase class I"/>
    <property type="match status" value="1"/>
</dbReference>
<dbReference type="SMART" id="SM01130">
    <property type="entry name" value="DHDPS"/>
    <property type="match status" value="1"/>
</dbReference>
<dbReference type="RefSeq" id="WP_085512687.1">
    <property type="nucleotide sequence ID" value="NZ_FXAP01000004.1"/>
</dbReference>
<dbReference type="InterPro" id="IPR002220">
    <property type="entry name" value="DapA-like"/>
</dbReference>
<evidence type="ECO:0000256" key="8">
    <source>
        <dbReference type="PIRSR" id="PIRSR001365-2"/>
    </source>
</evidence>
<dbReference type="NCBIfam" id="NF002958">
    <property type="entry name" value="PRK03620.1"/>
    <property type="match status" value="1"/>
</dbReference>
<evidence type="ECO:0000313" key="10">
    <source>
        <dbReference type="Proteomes" id="UP000266915"/>
    </source>
</evidence>
<name>A0A3N2C5U0_9MICO</name>
<dbReference type="GO" id="GO:0047448">
    <property type="term" value="F:5-dehydro-4-deoxyglucarate dehydratase activity"/>
    <property type="evidence" value="ECO:0007669"/>
    <property type="project" value="UniProtKB-UniRule"/>
</dbReference>
<proteinExistence type="inferred from homology"/>
<evidence type="ECO:0000256" key="5">
    <source>
        <dbReference type="HAMAP-Rule" id="MF_00694"/>
    </source>
</evidence>
<dbReference type="PANTHER" id="PTHR12128">
    <property type="entry name" value="DIHYDRODIPICOLINATE SYNTHASE"/>
    <property type="match status" value="1"/>
</dbReference>